<reference evidence="2 3" key="1">
    <citation type="submission" date="2018-01" db="EMBL/GenBank/DDBJ databases">
        <title>Cryobacterium sp. nov., from glaciers in China.</title>
        <authorList>
            <person name="Liu Q."/>
            <person name="Xin Y.-H."/>
        </authorList>
    </citation>
    <scope>NUCLEOTIDE SEQUENCE [LARGE SCALE GENOMIC DNA]</scope>
    <source>
        <strain evidence="2 3">TMN-42</strain>
    </source>
</reference>
<organism evidence="2 3">
    <name type="scientific">Cryobacterium zongtaii</name>
    <dbReference type="NCBI Taxonomy" id="1259217"/>
    <lineage>
        <taxon>Bacteria</taxon>
        <taxon>Bacillati</taxon>
        <taxon>Actinomycetota</taxon>
        <taxon>Actinomycetes</taxon>
        <taxon>Micrococcales</taxon>
        <taxon>Microbacteriaceae</taxon>
        <taxon>Cryobacterium</taxon>
    </lineage>
</organism>
<proteinExistence type="predicted"/>
<accession>A0A2S3ZMD6</accession>
<protein>
    <submittedName>
        <fullName evidence="2">Uncharacterized protein</fullName>
    </submittedName>
</protein>
<evidence type="ECO:0000313" key="2">
    <source>
        <dbReference type="EMBL" id="POH70064.1"/>
    </source>
</evidence>
<name>A0A2S3ZMD6_9MICO</name>
<dbReference type="Proteomes" id="UP000237340">
    <property type="component" value="Unassembled WGS sequence"/>
</dbReference>
<feature type="compositionally biased region" description="Polar residues" evidence="1">
    <location>
        <begin position="133"/>
        <end position="153"/>
    </location>
</feature>
<feature type="region of interest" description="Disordered" evidence="1">
    <location>
        <begin position="204"/>
        <end position="223"/>
    </location>
</feature>
<evidence type="ECO:0000256" key="1">
    <source>
        <dbReference type="SAM" id="MobiDB-lite"/>
    </source>
</evidence>
<feature type="region of interest" description="Disordered" evidence="1">
    <location>
        <begin position="122"/>
        <end position="154"/>
    </location>
</feature>
<gene>
    <name evidence="2" type="ORF">C3B61_00095</name>
</gene>
<keyword evidence="3" id="KW-1185">Reference proteome</keyword>
<dbReference type="EMBL" id="PPXD01000001">
    <property type="protein sequence ID" value="POH70064.1"/>
    <property type="molecule type" value="Genomic_DNA"/>
</dbReference>
<evidence type="ECO:0000313" key="3">
    <source>
        <dbReference type="Proteomes" id="UP000237340"/>
    </source>
</evidence>
<dbReference type="RefSeq" id="WP_133160198.1">
    <property type="nucleotide sequence ID" value="NZ_PPXD01000001.1"/>
</dbReference>
<sequence>MPGAGSVGWWQDVRINDGSLVAQARRDDDPYERALTDPDFLRAVTAAHRGHWPVLDALWWCTHPAEAAPSGSPSPVARLSSLQRRLFAADGDAAGDGAVADAVRELEEEIGEERANIGAALAAAHAGREPPDTESTAIEQPGTESSGTEQPATWTPFAPHVVVGSSSSIVGSTPRWVPPRRRLLLLAGLVGALLLGALVGSQVTSASRSGAPEPTPTATSTRTPTVPVLAAQVFARVQTGQDIPRVPLPGAYDPASFRYLGSAGWRDVDANGVTDSPYYAARGASNTICLVAMPEGAGYLTTCTLEADFPRGGLRLSWQSNDVLPVEENGRTAMVMDITVTWMRDSTIETRGTGRALVP</sequence>
<dbReference type="AlphaFoldDB" id="A0A2S3ZMD6"/>
<comment type="caution">
    <text evidence="2">The sequence shown here is derived from an EMBL/GenBank/DDBJ whole genome shotgun (WGS) entry which is preliminary data.</text>
</comment>